<evidence type="ECO:0000259" key="3">
    <source>
        <dbReference type="Pfam" id="PF03787"/>
    </source>
</evidence>
<dbReference type="EMBL" id="CP037899">
    <property type="protein sequence ID" value="QDQ42529.1"/>
    <property type="molecule type" value="Genomic_DNA"/>
</dbReference>
<dbReference type="AlphaFoldDB" id="A0A516TMR2"/>
<dbReference type="PANTHER" id="PTHR39965:SF1">
    <property type="entry name" value="CRISPR SYSTEM CMR SUBUNIT CMR6"/>
    <property type="match status" value="1"/>
</dbReference>
<dbReference type="InterPro" id="IPR005537">
    <property type="entry name" value="RAMP_III_fam"/>
</dbReference>
<dbReference type="Pfam" id="PF03787">
    <property type="entry name" value="RAMPs"/>
    <property type="match status" value="1"/>
</dbReference>
<evidence type="ECO:0000313" key="5">
    <source>
        <dbReference type="Proteomes" id="UP000315925"/>
    </source>
</evidence>
<evidence type="ECO:0000256" key="2">
    <source>
        <dbReference type="SAM" id="MobiDB-lite"/>
    </source>
</evidence>
<name>A0A516TMR2_9BACT</name>
<dbReference type="Proteomes" id="UP000315925">
    <property type="component" value="Chromosome"/>
</dbReference>
<dbReference type="NCBIfam" id="TIGR01898">
    <property type="entry name" value="cas_TM1791_cmr6"/>
    <property type="match status" value="1"/>
</dbReference>
<protein>
    <submittedName>
        <fullName evidence="4">CRISPR type III-B/RAMP module RAMP protein Cmr6</fullName>
    </submittedName>
</protein>
<feature type="domain" description="CRISPR type III-associated protein" evidence="3">
    <location>
        <begin position="99"/>
        <end position="315"/>
    </location>
</feature>
<dbReference type="PANTHER" id="PTHR39965">
    <property type="entry name" value="CRISPR SYSTEM CMR SUBUNIT CMR6"/>
    <property type="match status" value="1"/>
</dbReference>
<dbReference type="InterPro" id="IPR010172">
    <property type="entry name" value="CRISPR-assoc_prot_TM1791"/>
</dbReference>
<reference evidence="5" key="1">
    <citation type="submission" date="2019-03" db="EMBL/GenBank/DDBJ databases">
        <title>Complete genome of Methylacidiphilum kamchatkense Kam1.</title>
        <authorList>
            <person name="Kruse T."/>
            <person name="Murarilal Ratnadevi C."/>
            <person name="Erikstad H.-A."/>
            <person name="Birkeland N.-K."/>
        </authorList>
    </citation>
    <scope>NUCLEOTIDE SEQUENCE [LARGE SCALE GENOMIC DNA]</scope>
    <source>
        <strain evidence="5">kam1</strain>
    </source>
</reference>
<organism evidence="4 5">
    <name type="scientific">Methylacidiphilum kamchatkense Kam1</name>
    <dbReference type="NCBI Taxonomy" id="1202785"/>
    <lineage>
        <taxon>Bacteria</taxon>
        <taxon>Pseudomonadati</taxon>
        <taxon>Verrucomicrobiota</taxon>
        <taxon>Methylacidiphilae</taxon>
        <taxon>Methylacidiphilales</taxon>
        <taxon>Methylacidiphilaceae</taxon>
        <taxon>Methylacidiphilum (ex Ratnadevi et al. 2023)</taxon>
    </lineage>
</organism>
<proteinExistence type="predicted"/>
<dbReference type="GO" id="GO:0051607">
    <property type="term" value="P:defense response to virus"/>
    <property type="evidence" value="ECO:0007669"/>
    <property type="project" value="UniProtKB-KW"/>
</dbReference>
<dbReference type="RefSeq" id="WP_143958315.1">
    <property type="nucleotide sequence ID" value="NZ_CP037899.1"/>
</dbReference>
<keyword evidence="1" id="KW-0051">Antiviral defense</keyword>
<gene>
    <name evidence="4" type="ORF">kam1_1304</name>
</gene>
<feature type="compositionally biased region" description="Basic and acidic residues" evidence="2">
    <location>
        <begin position="326"/>
        <end position="347"/>
    </location>
</feature>
<sequence>MNTQLLLIEEVKNALSTEIESRSLFLEKYFNPKLTKDDRKRQFIKAFKIKNNQLMEKKLFSWWEFCNQLPQVSLIYAQLRSRLMVNMAGGVLENAGLCLDRFGIPYIPGSAVKGCARRMAIEKLLEATDDEKPTLLSEIALVFGWTSSDWEEKHKDSSDFYYGCHSQLSLVRKAAEILLETFSIPTRNSDTLEQLLENIPNYAGTVRFLAAYPIPTEFYPTAEKPKQTGDLELDVIACHHQKYYAQDQEYSKAWDTEDPIPVFFPAISPFHIFVFCLQSSQRASEKAKKLAESWLQEGLETLGIGAKTAAGYGWYQICTSQVEKKIQEKKEEEKQKEAAKREEEEKKKEKKKRKKEKKKRKKEKKKRKKQN</sequence>
<feature type="region of interest" description="Disordered" evidence="2">
    <location>
        <begin position="326"/>
        <end position="371"/>
    </location>
</feature>
<evidence type="ECO:0000313" key="4">
    <source>
        <dbReference type="EMBL" id="QDQ42529.1"/>
    </source>
</evidence>
<dbReference type="KEGG" id="mkc:kam1_1304"/>
<accession>A0A516TMR2</accession>
<evidence type="ECO:0000256" key="1">
    <source>
        <dbReference type="ARBA" id="ARBA00023118"/>
    </source>
</evidence>
<feature type="compositionally biased region" description="Basic residues" evidence="2">
    <location>
        <begin position="348"/>
        <end position="371"/>
    </location>
</feature>